<feature type="binding site" evidence="15">
    <location>
        <position position="461"/>
    </location>
    <ligand>
        <name>Mg(2+)</name>
        <dbReference type="ChEBI" id="CHEBI:18420"/>
        <note>shared with alpha subunit</note>
    </ligand>
</feature>
<dbReference type="InterPro" id="IPR045060">
    <property type="entry name" value="Phe-tRNA-ligase_IIc_bsu"/>
</dbReference>
<dbReference type="FunFam" id="3.30.70.380:FF:000001">
    <property type="entry name" value="Phenylalanine--tRNA ligase beta subunit"/>
    <property type="match status" value="1"/>
</dbReference>
<evidence type="ECO:0000256" key="9">
    <source>
        <dbReference type="ARBA" id="ARBA00022840"/>
    </source>
</evidence>
<dbReference type="SUPFAM" id="SSF55681">
    <property type="entry name" value="Class II aaRS and biotin synthetases"/>
    <property type="match status" value="1"/>
</dbReference>
<dbReference type="FunFam" id="3.30.930.10:FF:000022">
    <property type="entry name" value="Phenylalanine--tRNA ligase beta subunit"/>
    <property type="match status" value="1"/>
</dbReference>
<dbReference type="CDD" id="cd02796">
    <property type="entry name" value="tRNA_bind_bactPheRS"/>
    <property type="match status" value="1"/>
</dbReference>
<dbReference type="InterPro" id="IPR012340">
    <property type="entry name" value="NA-bd_OB-fold"/>
</dbReference>
<dbReference type="InterPro" id="IPR002547">
    <property type="entry name" value="tRNA-bd_dom"/>
</dbReference>
<dbReference type="Pfam" id="PF03147">
    <property type="entry name" value="FDX-ACB"/>
    <property type="match status" value="1"/>
</dbReference>
<organism evidence="20 21">
    <name type="scientific">Thermoflavimicrobium daqui</name>
    <dbReference type="NCBI Taxonomy" id="2137476"/>
    <lineage>
        <taxon>Bacteria</taxon>
        <taxon>Bacillati</taxon>
        <taxon>Bacillota</taxon>
        <taxon>Bacilli</taxon>
        <taxon>Bacillales</taxon>
        <taxon>Thermoactinomycetaceae</taxon>
        <taxon>Thermoflavimicrobium</taxon>
    </lineage>
</organism>
<reference evidence="20 21" key="2">
    <citation type="submission" date="2018-06" db="EMBL/GenBank/DDBJ databases">
        <authorList>
            <person name="Zhirakovskaya E."/>
        </authorList>
    </citation>
    <scope>NUCLEOTIDE SEQUENCE [LARGE SCALE GENOMIC DNA]</scope>
    <source>
        <strain evidence="20 21">FBKL4.011</strain>
    </source>
</reference>
<dbReference type="InterPro" id="IPR009061">
    <property type="entry name" value="DNA-bd_dom_put_sf"/>
</dbReference>
<evidence type="ECO:0000259" key="17">
    <source>
        <dbReference type="PROSITE" id="PS50886"/>
    </source>
</evidence>
<comment type="caution">
    <text evidence="20">The sequence shown here is derived from an EMBL/GenBank/DDBJ whole genome shotgun (WGS) entry which is preliminary data.</text>
</comment>
<dbReference type="EMBL" id="QJKK01000001">
    <property type="protein sequence ID" value="RAL26796.1"/>
    <property type="molecule type" value="Genomic_DNA"/>
</dbReference>
<evidence type="ECO:0000256" key="5">
    <source>
        <dbReference type="ARBA" id="ARBA00022555"/>
    </source>
</evidence>
<dbReference type="GO" id="GO:0006432">
    <property type="term" value="P:phenylalanyl-tRNA aminoacylation"/>
    <property type="evidence" value="ECO:0007669"/>
    <property type="project" value="UniProtKB-UniRule"/>
</dbReference>
<evidence type="ECO:0000256" key="14">
    <source>
        <dbReference type="ARBA" id="ARBA00049255"/>
    </source>
</evidence>
<evidence type="ECO:0000256" key="3">
    <source>
        <dbReference type="ARBA" id="ARBA00011209"/>
    </source>
</evidence>
<comment type="subcellular location">
    <subcellularLocation>
        <location evidence="1 15">Cytoplasm</location>
    </subcellularLocation>
</comment>
<keyword evidence="11 16" id="KW-0694">RNA-binding</keyword>
<dbReference type="PROSITE" id="PS51447">
    <property type="entry name" value="FDX_ACB"/>
    <property type="match status" value="1"/>
</dbReference>
<dbReference type="InterPro" id="IPR033714">
    <property type="entry name" value="tRNA_bind_bactPheRS"/>
</dbReference>
<dbReference type="InterPro" id="IPR005121">
    <property type="entry name" value="Fdx_antiC-bd"/>
</dbReference>
<evidence type="ECO:0000256" key="6">
    <source>
        <dbReference type="ARBA" id="ARBA00022598"/>
    </source>
</evidence>
<reference evidence="20 21" key="1">
    <citation type="submission" date="2018-06" db="EMBL/GenBank/DDBJ databases">
        <title>Thermoflavimicrobium daqus sp. nov., a thermophilic microbe isolated from Moutai-flavour Daqu.</title>
        <authorList>
            <person name="Wang X."/>
            <person name="Zhou H."/>
        </authorList>
    </citation>
    <scope>NUCLEOTIDE SEQUENCE [LARGE SCALE GENOMIC DNA]</scope>
    <source>
        <strain evidence="20 21">FBKL4.011</strain>
    </source>
</reference>
<dbReference type="InterPro" id="IPR020825">
    <property type="entry name" value="Phe-tRNA_synthase-like_B3/B4"/>
</dbReference>
<evidence type="ECO:0000256" key="10">
    <source>
        <dbReference type="ARBA" id="ARBA00022842"/>
    </source>
</evidence>
<dbReference type="Gene3D" id="2.40.50.140">
    <property type="entry name" value="Nucleic acid-binding proteins"/>
    <property type="match status" value="1"/>
</dbReference>
<dbReference type="InterPro" id="IPR005147">
    <property type="entry name" value="tRNA_synthase_B5-dom"/>
</dbReference>
<keyword evidence="21" id="KW-1185">Reference proteome</keyword>
<dbReference type="AlphaFoldDB" id="A0A364K917"/>
<dbReference type="PANTHER" id="PTHR10947:SF0">
    <property type="entry name" value="PHENYLALANINE--TRNA LIGASE BETA SUBUNIT"/>
    <property type="match status" value="1"/>
</dbReference>
<dbReference type="NCBIfam" id="TIGR00472">
    <property type="entry name" value="pheT_bact"/>
    <property type="match status" value="1"/>
</dbReference>
<dbReference type="InterPro" id="IPR005146">
    <property type="entry name" value="B3/B4_tRNA-bd"/>
</dbReference>
<dbReference type="OrthoDB" id="9805455at2"/>
<proteinExistence type="inferred from homology"/>
<dbReference type="NCBIfam" id="NF045760">
    <property type="entry name" value="YtpR"/>
    <property type="match status" value="1"/>
</dbReference>
<dbReference type="GO" id="GO:0140096">
    <property type="term" value="F:catalytic activity, acting on a protein"/>
    <property type="evidence" value="ECO:0007669"/>
    <property type="project" value="UniProtKB-ARBA"/>
</dbReference>
<evidence type="ECO:0000259" key="19">
    <source>
        <dbReference type="PROSITE" id="PS51483"/>
    </source>
</evidence>
<evidence type="ECO:0000256" key="15">
    <source>
        <dbReference type="HAMAP-Rule" id="MF_00283"/>
    </source>
</evidence>
<comment type="similarity">
    <text evidence="2 15">Belongs to the phenylalanyl-tRNA synthetase beta subunit family. Type 1 subfamily.</text>
</comment>
<dbReference type="SMART" id="SM00896">
    <property type="entry name" value="FDX-ACB"/>
    <property type="match status" value="1"/>
</dbReference>
<dbReference type="InterPro" id="IPR036690">
    <property type="entry name" value="Fdx_antiC-bd_sf"/>
</dbReference>
<keyword evidence="5 16" id="KW-0820">tRNA-binding</keyword>
<dbReference type="HAMAP" id="MF_00283">
    <property type="entry name" value="Phe_tRNA_synth_beta1"/>
    <property type="match status" value="1"/>
</dbReference>
<keyword evidence="4 15" id="KW-0963">Cytoplasm</keyword>
<keyword evidence="12 15" id="KW-0648">Protein biosynthesis</keyword>
<feature type="binding site" evidence="15">
    <location>
        <position position="471"/>
    </location>
    <ligand>
        <name>Mg(2+)</name>
        <dbReference type="ChEBI" id="CHEBI:18420"/>
        <note>shared with alpha subunit</note>
    </ligand>
</feature>
<dbReference type="FunFam" id="3.30.56.10:FF:000002">
    <property type="entry name" value="Phenylalanine--tRNA ligase beta subunit"/>
    <property type="match status" value="1"/>
</dbReference>
<dbReference type="SMART" id="SM00873">
    <property type="entry name" value="B3_4"/>
    <property type="match status" value="1"/>
</dbReference>
<dbReference type="SMART" id="SM00874">
    <property type="entry name" value="B5"/>
    <property type="match status" value="1"/>
</dbReference>
<evidence type="ECO:0000256" key="13">
    <source>
        <dbReference type="ARBA" id="ARBA00023146"/>
    </source>
</evidence>
<evidence type="ECO:0000256" key="1">
    <source>
        <dbReference type="ARBA" id="ARBA00004496"/>
    </source>
</evidence>
<dbReference type="InterPro" id="IPR041616">
    <property type="entry name" value="PheRS_beta_core"/>
</dbReference>
<dbReference type="FunFam" id="3.50.40.10:FF:000001">
    <property type="entry name" value="Phenylalanine--tRNA ligase beta subunit"/>
    <property type="match status" value="1"/>
</dbReference>
<dbReference type="SUPFAM" id="SSF50249">
    <property type="entry name" value="Nucleic acid-binding proteins"/>
    <property type="match status" value="1"/>
</dbReference>
<dbReference type="PROSITE" id="PS50886">
    <property type="entry name" value="TRBD"/>
    <property type="match status" value="1"/>
</dbReference>
<dbReference type="Pfam" id="PF03483">
    <property type="entry name" value="B3_4"/>
    <property type="match status" value="1"/>
</dbReference>
<evidence type="ECO:0000256" key="11">
    <source>
        <dbReference type="ARBA" id="ARBA00022884"/>
    </source>
</evidence>
<dbReference type="GO" id="GO:0005524">
    <property type="term" value="F:ATP binding"/>
    <property type="evidence" value="ECO:0007669"/>
    <property type="project" value="UniProtKB-UniRule"/>
</dbReference>
<dbReference type="Pfam" id="PF01588">
    <property type="entry name" value="tRNA_bind"/>
    <property type="match status" value="1"/>
</dbReference>
<keyword evidence="13 15" id="KW-0030">Aminoacyl-tRNA synthetase</keyword>
<evidence type="ECO:0000256" key="7">
    <source>
        <dbReference type="ARBA" id="ARBA00022723"/>
    </source>
</evidence>
<keyword evidence="10 15" id="KW-0460">Magnesium</keyword>
<sequence>MLVSYEWLSKYVDLDGISAEDIAEELNRTGIEVEVIYTRDNGVNHVVIGKVLVVEPHPAADRLKVCSVFVGKGEPLQIVCGAPNVAEGQLVPVALVGATLPGGVKIKKTKLRGVESHGMICSAKELGLPEKMIMKEQLEGILVLGKDAPIGQNIKKYLGMDDQVIELQLTPNRADCLSMIGVAFEIAAIFDRKLNLPDIEEQKVKGKESPIHLRIESEEDCPFFAAQVVHNIKVGPSPQWLQNFLISAGIRPINNIVDITNYVMIETGQPLHAYDYQKITDGKIVVRRARLGETIITLDGTKRKCDEETLLITDGKEALGIAGIMGGEATEVSDETTSVLIESAFFDPVITRKAVRKLGLRSEASHRFERGVDPDRIIPALTRAVQLIQQIAGGKVGSNLISERIGDVEDVVITLRHDRLIKLLGVQLESQEVLAIFKRLNFSAKYKNGEYSVQVPTRRQDVTIEVDLIEEVARLYGYDRIPSSLLKGKNIPGKLTKEQKIRRIIRQTLRGLGLNEVITYSLTSPEVNQKTVSLNPNANPIHLSMPMSSERSILRTTLLPHLIETAAYNTHHGNYDVAIFEMGATYISKEQKLTKLPEEKLELAMLLTGKYRSTNWQYEGMTGGDFFVMKGILEALLQRLGIQQAEVKAATFEGLHPGRSASIWLSGQVVGLLGQLHPKVAKEYDLGDTVVCQLDLDLLCQAAEDSVTYQSLPRYPAVTRDLAIIVKQNVVSKEVEEGIKEAAGELLESVHLFDVFTGEQIGEGKKNLAYSLVYRAKNRTLTDEEVQKVHDQIIHHLEKTVEAKLR</sequence>
<dbReference type="PROSITE" id="PS51483">
    <property type="entry name" value="B5"/>
    <property type="match status" value="1"/>
</dbReference>
<evidence type="ECO:0000256" key="12">
    <source>
        <dbReference type="ARBA" id="ARBA00022917"/>
    </source>
</evidence>
<dbReference type="Pfam" id="PF17759">
    <property type="entry name" value="tRNA_synthFbeta"/>
    <property type="match status" value="1"/>
</dbReference>
<feature type="domain" description="TRNA-binding" evidence="17">
    <location>
        <begin position="40"/>
        <end position="155"/>
    </location>
</feature>
<comment type="subunit">
    <text evidence="3 15">Tetramer of two alpha and two beta subunits.</text>
</comment>
<keyword evidence="9 15" id="KW-0067">ATP-binding</keyword>
<keyword evidence="6 15" id="KW-0436">Ligase</keyword>
<evidence type="ECO:0000313" key="20">
    <source>
        <dbReference type="EMBL" id="RAL26796.1"/>
    </source>
</evidence>
<dbReference type="GO" id="GO:0000049">
    <property type="term" value="F:tRNA binding"/>
    <property type="evidence" value="ECO:0007669"/>
    <property type="project" value="UniProtKB-UniRule"/>
</dbReference>
<dbReference type="Gene3D" id="3.30.70.380">
    <property type="entry name" value="Ferrodoxin-fold anticodon-binding domain"/>
    <property type="match status" value="1"/>
</dbReference>
<dbReference type="EC" id="6.1.1.20" evidence="15"/>
<feature type="domain" description="B5" evidence="19">
    <location>
        <begin position="408"/>
        <end position="483"/>
    </location>
</feature>
<gene>
    <name evidence="15" type="primary">pheT</name>
    <name evidence="20" type="ORF">DL897_01715</name>
</gene>
<feature type="binding site" evidence="15">
    <location>
        <position position="470"/>
    </location>
    <ligand>
        <name>Mg(2+)</name>
        <dbReference type="ChEBI" id="CHEBI:18420"/>
        <note>shared with alpha subunit</note>
    </ligand>
</feature>
<dbReference type="Pfam" id="PF03484">
    <property type="entry name" value="B5"/>
    <property type="match status" value="1"/>
</dbReference>
<keyword evidence="7 15" id="KW-0479">Metal-binding</keyword>
<dbReference type="SUPFAM" id="SSF54991">
    <property type="entry name" value="Anticodon-binding domain of PheRS"/>
    <property type="match status" value="1"/>
</dbReference>
<dbReference type="GO" id="GO:0009328">
    <property type="term" value="C:phenylalanine-tRNA ligase complex"/>
    <property type="evidence" value="ECO:0007669"/>
    <property type="project" value="TreeGrafter"/>
</dbReference>
<dbReference type="Gene3D" id="3.30.56.10">
    <property type="match status" value="2"/>
</dbReference>
<dbReference type="GO" id="GO:0016740">
    <property type="term" value="F:transferase activity"/>
    <property type="evidence" value="ECO:0007669"/>
    <property type="project" value="UniProtKB-ARBA"/>
</dbReference>
<dbReference type="Gene3D" id="3.50.40.10">
    <property type="entry name" value="Phenylalanyl-trna Synthetase, Chain B, domain 3"/>
    <property type="match status" value="1"/>
</dbReference>
<evidence type="ECO:0000259" key="18">
    <source>
        <dbReference type="PROSITE" id="PS51447"/>
    </source>
</evidence>
<keyword evidence="8 15" id="KW-0547">Nucleotide-binding</keyword>
<feature type="domain" description="FDX-ACB" evidence="18">
    <location>
        <begin position="713"/>
        <end position="806"/>
    </location>
</feature>
<dbReference type="SUPFAM" id="SSF56037">
    <property type="entry name" value="PheT/TilS domain"/>
    <property type="match status" value="1"/>
</dbReference>
<comment type="cofactor">
    <cofactor evidence="15">
        <name>Mg(2+)</name>
        <dbReference type="ChEBI" id="CHEBI:18420"/>
    </cofactor>
    <text evidence="15">Binds 2 magnesium ions per tetramer.</text>
</comment>
<evidence type="ECO:0000256" key="2">
    <source>
        <dbReference type="ARBA" id="ARBA00008653"/>
    </source>
</evidence>
<dbReference type="CDD" id="cd00769">
    <property type="entry name" value="PheRS_beta_core"/>
    <property type="match status" value="1"/>
</dbReference>
<comment type="catalytic activity">
    <reaction evidence="14 15">
        <text>tRNA(Phe) + L-phenylalanine + ATP = L-phenylalanyl-tRNA(Phe) + AMP + diphosphate + H(+)</text>
        <dbReference type="Rhea" id="RHEA:19413"/>
        <dbReference type="Rhea" id="RHEA-COMP:9668"/>
        <dbReference type="Rhea" id="RHEA-COMP:9699"/>
        <dbReference type="ChEBI" id="CHEBI:15378"/>
        <dbReference type="ChEBI" id="CHEBI:30616"/>
        <dbReference type="ChEBI" id="CHEBI:33019"/>
        <dbReference type="ChEBI" id="CHEBI:58095"/>
        <dbReference type="ChEBI" id="CHEBI:78442"/>
        <dbReference type="ChEBI" id="CHEBI:78531"/>
        <dbReference type="ChEBI" id="CHEBI:456215"/>
        <dbReference type="EC" id="6.1.1.20"/>
    </reaction>
</comment>
<protein>
    <recommendedName>
        <fullName evidence="15">Phenylalanine--tRNA ligase beta subunit</fullName>
        <ecNumber evidence="15">6.1.1.20</ecNumber>
    </recommendedName>
    <alternativeName>
        <fullName evidence="15">Phenylalanyl-tRNA synthetase beta subunit</fullName>
        <shortName evidence="15">PheRS</shortName>
    </alternativeName>
</protein>
<dbReference type="Proteomes" id="UP000251213">
    <property type="component" value="Unassembled WGS sequence"/>
</dbReference>
<evidence type="ECO:0000256" key="4">
    <source>
        <dbReference type="ARBA" id="ARBA00022490"/>
    </source>
</evidence>
<dbReference type="RefSeq" id="WP_113657401.1">
    <property type="nucleotide sequence ID" value="NZ_KZ845663.1"/>
</dbReference>
<dbReference type="Gene3D" id="3.30.930.10">
    <property type="entry name" value="Bira Bifunctional Protein, Domain 2"/>
    <property type="match status" value="1"/>
</dbReference>
<dbReference type="InterPro" id="IPR045864">
    <property type="entry name" value="aa-tRNA-synth_II/BPL/LPL"/>
</dbReference>
<evidence type="ECO:0000256" key="16">
    <source>
        <dbReference type="PROSITE-ProRule" id="PRU00209"/>
    </source>
</evidence>
<name>A0A364K917_9BACL</name>
<dbReference type="PANTHER" id="PTHR10947">
    <property type="entry name" value="PHENYLALANYL-TRNA SYNTHETASE BETA CHAIN AND LEUCINE-RICH REPEAT-CONTAINING PROTEIN 47"/>
    <property type="match status" value="1"/>
</dbReference>
<dbReference type="SUPFAM" id="SSF46955">
    <property type="entry name" value="Putative DNA-binding domain"/>
    <property type="match status" value="1"/>
</dbReference>
<feature type="binding site" evidence="15">
    <location>
        <position position="467"/>
    </location>
    <ligand>
        <name>Mg(2+)</name>
        <dbReference type="ChEBI" id="CHEBI:18420"/>
        <note>shared with alpha subunit</note>
    </ligand>
</feature>
<dbReference type="FunFam" id="2.40.50.140:FF:000045">
    <property type="entry name" value="Phenylalanine--tRNA ligase beta subunit"/>
    <property type="match status" value="1"/>
</dbReference>
<dbReference type="InterPro" id="IPR004532">
    <property type="entry name" value="Phe-tRNA-ligase_IIc_bsu_bact"/>
</dbReference>
<evidence type="ECO:0000256" key="8">
    <source>
        <dbReference type="ARBA" id="ARBA00022741"/>
    </source>
</evidence>
<accession>A0A364K917</accession>
<evidence type="ECO:0000313" key="21">
    <source>
        <dbReference type="Proteomes" id="UP000251213"/>
    </source>
</evidence>
<dbReference type="GO" id="GO:0004826">
    <property type="term" value="F:phenylalanine-tRNA ligase activity"/>
    <property type="evidence" value="ECO:0007669"/>
    <property type="project" value="UniProtKB-UniRule"/>
</dbReference>
<dbReference type="GO" id="GO:0000287">
    <property type="term" value="F:magnesium ion binding"/>
    <property type="evidence" value="ECO:0007669"/>
    <property type="project" value="UniProtKB-UniRule"/>
</dbReference>